<dbReference type="PANTHER" id="PTHR33539:SF1">
    <property type="entry name" value="UPF0764 PROTEIN C16ORF89"/>
    <property type="match status" value="1"/>
</dbReference>
<accession>A0A7R8WF45</accession>
<dbReference type="GO" id="GO:0005829">
    <property type="term" value="C:cytosol"/>
    <property type="evidence" value="ECO:0007669"/>
    <property type="project" value="TreeGrafter"/>
</dbReference>
<dbReference type="OrthoDB" id="5949187at2759"/>
<dbReference type="InterPro" id="IPR031751">
    <property type="entry name" value="DUF4735"/>
</dbReference>
<dbReference type="Pfam" id="PF15882">
    <property type="entry name" value="DUF4735"/>
    <property type="match status" value="2"/>
</dbReference>
<dbReference type="EMBL" id="OB662735">
    <property type="protein sequence ID" value="CAD7230509.1"/>
    <property type="molecule type" value="Genomic_DNA"/>
</dbReference>
<organism evidence="1">
    <name type="scientific">Cyprideis torosa</name>
    <dbReference type="NCBI Taxonomy" id="163714"/>
    <lineage>
        <taxon>Eukaryota</taxon>
        <taxon>Metazoa</taxon>
        <taxon>Ecdysozoa</taxon>
        <taxon>Arthropoda</taxon>
        <taxon>Crustacea</taxon>
        <taxon>Oligostraca</taxon>
        <taxon>Ostracoda</taxon>
        <taxon>Podocopa</taxon>
        <taxon>Podocopida</taxon>
        <taxon>Cytherocopina</taxon>
        <taxon>Cytheroidea</taxon>
        <taxon>Cytherideidae</taxon>
        <taxon>Cyprideis</taxon>
    </lineage>
</organism>
<dbReference type="AlphaFoldDB" id="A0A7R8WF45"/>
<dbReference type="PANTHER" id="PTHR33539">
    <property type="entry name" value="UPF0764 PROTEIN C16ORF89"/>
    <property type="match status" value="1"/>
</dbReference>
<proteinExistence type="predicted"/>
<reference evidence="1" key="1">
    <citation type="submission" date="2020-11" db="EMBL/GenBank/DDBJ databases">
        <authorList>
            <person name="Tran Van P."/>
        </authorList>
    </citation>
    <scope>NUCLEOTIDE SEQUENCE</scope>
</reference>
<gene>
    <name evidence="1" type="ORF">CTOB1V02_LOCUS8367</name>
</gene>
<sequence>MMLLQLLFLGTIYKEVLAQSDNYLQRMCNDSRPYTFDDFIDIAMSLRRGMEFIHKHVEETYLDLQLGVRMAEAQLMTLVSYTRDLVRRFPESANFHEALEIEERLLEETTATAQQGEYHVVDPDSDDLMDKHQGYFFIDSAAIFKMESPRRLDLTKTTRFPFEKLAEIKETYSLNDGEIDILAIELSGDFLEESVEVTGNAYYETIYKTLSMEFQGRQGFYTCKNINKDHLDNVFLANTKGYQTTHIVLYLLYAGGIGCKETLNLYLKDTPLRSFDGAMNDFCADIYRELVGLANPCVSVGRFDIFLESMSFCSQYGYLKDFLKPAWIRQAIRAQRPEGCWGDELSSGNAVWETSQLKSFYDPESDNESDDSINNNWLEGILGQFSGKHSRVKRTEKVMTHGCLGHMTAMVLTALAGALRLILEEADGTNSPGHSTQWDRYAPEFPYPAEYPRVPTDILLSHISASWNGNCDTITPDSIEKMLLANTKDYMTTHVIMWLLVAIVQNGCESTVDRHLEGTHLKSVQRAINSFCADSYRDAVAIANPCVEDDDKLDIFMEIHSYRDAVAIANPCVEDDDKLDIFMEIPGFMKDFLKPAWIRQSIGRQRSEGCWGYAENKPHHEPAFQRAPTVMSVMQNLLWGVQNLRHSMSSSPSHKRFKRTEVVMSYGCLGHVTAVSLGALSYTLRLIIEEIVGSDIYLASSSTVRNS</sequence>
<evidence type="ECO:0000313" key="1">
    <source>
        <dbReference type="EMBL" id="CAD7230509.1"/>
    </source>
</evidence>
<name>A0A7R8WF45_9CRUS</name>
<protein>
    <submittedName>
        <fullName evidence="1">Uncharacterized protein</fullName>
    </submittedName>
</protein>
<dbReference type="GO" id="GO:0016020">
    <property type="term" value="C:membrane"/>
    <property type="evidence" value="ECO:0007669"/>
    <property type="project" value="TreeGrafter"/>
</dbReference>